<evidence type="ECO:0000256" key="2">
    <source>
        <dbReference type="ARBA" id="ARBA00004533"/>
    </source>
</evidence>
<accession>A0A290Q6V5</accession>
<dbReference type="InterPro" id="IPR027417">
    <property type="entry name" value="P-loop_NTPase"/>
</dbReference>
<name>A0A290Q6V5_9BACT</name>
<dbReference type="InterPro" id="IPR003439">
    <property type="entry name" value="ABC_transporter-like_ATP-bd"/>
</dbReference>
<dbReference type="FunFam" id="3.40.50.300:FF:000127">
    <property type="entry name" value="Ribose import ATP-binding protein RbsA"/>
    <property type="match status" value="1"/>
</dbReference>
<dbReference type="Proteomes" id="UP000217265">
    <property type="component" value="Chromosome"/>
</dbReference>
<dbReference type="RefSeq" id="WP_096056011.1">
    <property type="nucleotide sequence ID" value="NZ_CP023344.1"/>
</dbReference>
<evidence type="ECO:0000256" key="11">
    <source>
        <dbReference type="ARBA" id="ARBA00023136"/>
    </source>
</evidence>
<keyword evidence="3" id="KW-0813">Transport</keyword>
<dbReference type="Gene3D" id="3.40.50.300">
    <property type="entry name" value="P-loop containing nucleotide triphosphate hydrolases"/>
    <property type="match status" value="2"/>
</dbReference>
<dbReference type="EC" id="3.6.3.17" evidence="13"/>
<dbReference type="KEGG" id="vbh:CMV30_10655"/>
<feature type="domain" description="ABC transporter" evidence="12">
    <location>
        <begin position="243"/>
        <end position="499"/>
    </location>
</feature>
<dbReference type="EMBL" id="CP023344">
    <property type="protein sequence ID" value="ATC64379.1"/>
    <property type="molecule type" value="Genomic_DNA"/>
</dbReference>
<dbReference type="CDD" id="cd03216">
    <property type="entry name" value="ABC_Carb_Monos_I"/>
    <property type="match status" value="1"/>
</dbReference>
<evidence type="ECO:0000256" key="5">
    <source>
        <dbReference type="ARBA" id="ARBA00022519"/>
    </source>
</evidence>
<dbReference type="GO" id="GO:0005886">
    <property type="term" value="C:plasma membrane"/>
    <property type="evidence" value="ECO:0007669"/>
    <property type="project" value="UniProtKB-SubCell"/>
</dbReference>
<dbReference type="GO" id="GO:0016887">
    <property type="term" value="F:ATP hydrolysis activity"/>
    <property type="evidence" value="ECO:0007669"/>
    <property type="project" value="InterPro"/>
</dbReference>
<dbReference type="OrthoDB" id="9766104at2"/>
<keyword evidence="14" id="KW-1185">Reference proteome</keyword>
<reference evidence="13 14" key="1">
    <citation type="submission" date="2017-09" db="EMBL/GenBank/DDBJ databases">
        <title>Complete genome sequence of Verrucomicrobial strain HZ-65, isolated from freshwater.</title>
        <authorList>
            <person name="Choi A."/>
        </authorList>
    </citation>
    <scope>NUCLEOTIDE SEQUENCE [LARGE SCALE GENOMIC DNA]</scope>
    <source>
        <strain evidence="13 14">HZ-65</strain>
    </source>
</reference>
<keyword evidence="10" id="KW-1278">Translocase</keyword>
<dbReference type="InterPro" id="IPR003593">
    <property type="entry name" value="AAA+_ATPase"/>
</dbReference>
<evidence type="ECO:0000256" key="4">
    <source>
        <dbReference type="ARBA" id="ARBA00022475"/>
    </source>
</evidence>
<evidence type="ECO:0000256" key="7">
    <source>
        <dbReference type="ARBA" id="ARBA00022737"/>
    </source>
</evidence>
<protein>
    <submittedName>
        <fullName evidence="13">L-arabinose ABC transporter ATP-binding protein AraG</fullName>
        <ecNumber evidence="13">3.6.3.17</ecNumber>
    </submittedName>
</protein>
<dbReference type="GO" id="GO:0015749">
    <property type="term" value="P:monosaccharide transmembrane transport"/>
    <property type="evidence" value="ECO:0007669"/>
    <property type="project" value="UniProtKB-ARBA"/>
</dbReference>
<evidence type="ECO:0000256" key="3">
    <source>
        <dbReference type="ARBA" id="ARBA00022448"/>
    </source>
</evidence>
<evidence type="ECO:0000256" key="6">
    <source>
        <dbReference type="ARBA" id="ARBA00022597"/>
    </source>
</evidence>
<dbReference type="FunFam" id="3.40.50.300:FF:000126">
    <property type="entry name" value="Galactose/methyl galactoside import ATP-binding protein MglA"/>
    <property type="match status" value="1"/>
</dbReference>
<keyword evidence="9 13" id="KW-0067">ATP-binding</keyword>
<evidence type="ECO:0000256" key="9">
    <source>
        <dbReference type="ARBA" id="ARBA00022840"/>
    </source>
</evidence>
<dbReference type="PROSITE" id="PS50893">
    <property type="entry name" value="ABC_TRANSPORTER_2"/>
    <property type="match status" value="2"/>
</dbReference>
<keyword evidence="8" id="KW-0547">Nucleotide-binding</keyword>
<keyword evidence="11" id="KW-0472">Membrane</keyword>
<comment type="subcellular location">
    <subcellularLocation>
        <location evidence="2">Cell inner membrane</location>
    </subcellularLocation>
    <subcellularLocation>
        <location evidence="1">Cell membrane</location>
        <topology evidence="1">Peripheral membrane protein</topology>
    </subcellularLocation>
</comment>
<keyword evidence="6" id="KW-0762">Sugar transport</keyword>
<dbReference type="CDD" id="cd03215">
    <property type="entry name" value="ABC_Carb_Monos_II"/>
    <property type="match status" value="1"/>
</dbReference>
<dbReference type="InterPro" id="IPR017871">
    <property type="entry name" value="ABC_transporter-like_CS"/>
</dbReference>
<dbReference type="InterPro" id="IPR050107">
    <property type="entry name" value="ABC_carbohydrate_import_ATPase"/>
</dbReference>
<evidence type="ECO:0000313" key="14">
    <source>
        <dbReference type="Proteomes" id="UP000217265"/>
    </source>
</evidence>
<dbReference type="PANTHER" id="PTHR43790:SF6">
    <property type="entry name" value="ARABINOSE IMPORT ATP-BINDING PROTEIN ARAG"/>
    <property type="match status" value="1"/>
</dbReference>
<dbReference type="NCBIfam" id="NF008442">
    <property type="entry name" value="PRK11288.1"/>
    <property type="match status" value="1"/>
</dbReference>
<organism evidence="13 14">
    <name type="scientific">Nibricoccus aquaticus</name>
    <dbReference type="NCBI Taxonomy" id="2576891"/>
    <lineage>
        <taxon>Bacteria</taxon>
        <taxon>Pseudomonadati</taxon>
        <taxon>Verrucomicrobiota</taxon>
        <taxon>Opitutia</taxon>
        <taxon>Opitutales</taxon>
        <taxon>Opitutaceae</taxon>
        <taxon>Nibricoccus</taxon>
    </lineage>
</organism>
<dbReference type="Pfam" id="PF00005">
    <property type="entry name" value="ABC_tran"/>
    <property type="match status" value="2"/>
</dbReference>
<evidence type="ECO:0000256" key="1">
    <source>
        <dbReference type="ARBA" id="ARBA00004202"/>
    </source>
</evidence>
<dbReference type="PANTHER" id="PTHR43790">
    <property type="entry name" value="CARBOHYDRATE TRANSPORT ATP-BINDING PROTEIN MG119-RELATED"/>
    <property type="match status" value="1"/>
</dbReference>
<sequence length="503" mass="54267">MSAAQPYLVFDAITKTYPGVKALRGVTFGVHEGTVHALMGENGAGKSTLLKALAGAHQPTTGSLRIAGKDHVFTNTSAAMAAGVAVIYQELHLVPEMTVAENIYLGHLPARGGLIDRSRLRELAAQQLRRLGENIDPDTKLANLPIGQRQMVEIAKALTRGAKVIAFDEPTSSLSAREIDKLFNVIADLRREGCAILYVTHRMEEVFRLCDACTVLRDGAHVRTHDSLKAITPDVLVKDMVGRDIADVYGYRPRAHGAPALEVEKIFGPGINAPVSLNVARGEILGLFGLVGAGRTELLKLLFGATPATTGVIRIQEKPATIKRPADAIRSGLVYCTEDRKKEGIVPVASVQENCNISARRHHVLLGGIINERWERENAQHQSTSLAVKTPSLGQLIKNLSGGNQQKVILGRWLSEDVKVLMLDEPTRGIDVGAKSEIYNLIFKLAADGVGVLVVSSDLPEVLGLADRLLVMRQGKISAEFLRADFNPERILASALPIESSAA</sequence>
<gene>
    <name evidence="13" type="primary">araG</name>
    <name evidence="13" type="ORF">CMV30_10655</name>
</gene>
<evidence type="ECO:0000313" key="13">
    <source>
        <dbReference type="EMBL" id="ATC64379.1"/>
    </source>
</evidence>
<keyword evidence="7" id="KW-0677">Repeat</keyword>
<dbReference type="AlphaFoldDB" id="A0A290Q6V5"/>
<keyword evidence="13" id="KW-0378">Hydrolase</keyword>
<evidence type="ECO:0000256" key="10">
    <source>
        <dbReference type="ARBA" id="ARBA00022967"/>
    </source>
</evidence>
<dbReference type="SMART" id="SM00382">
    <property type="entry name" value="AAA"/>
    <property type="match status" value="2"/>
</dbReference>
<keyword evidence="5" id="KW-0997">Cell inner membrane</keyword>
<dbReference type="PROSITE" id="PS00211">
    <property type="entry name" value="ABC_TRANSPORTER_1"/>
    <property type="match status" value="1"/>
</dbReference>
<feature type="domain" description="ABC transporter" evidence="12">
    <location>
        <begin position="8"/>
        <end position="243"/>
    </location>
</feature>
<evidence type="ECO:0000256" key="8">
    <source>
        <dbReference type="ARBA" id="ARBA00022741"/>
    </source>
</evidence>
<proteinExistence type="predicted"/>
<dbReference type="SUPFAM" id="SSF52540">
    <property type="entry name" value="P-loop containing nucleoside triphosphate hydrolases"/>
    <property type="match status" value="2"/>
</dbReference>
<dbReference type="GO" id="GO:0005524">
    <property type="term" value="F:ATP binding"/>
    <property type="evidence" value="ECO:0007669"/>
    <property type="project" value="UniProtKB-KW"/>
</dbReference>
<evidence type="ECO:0000259" key="12">
    <source>
        <dbReference type="PROSITE" id="PS50893"/>
    </source>
</evidence>
<keyword evidence="4" id="KW-1003">Cell membrane</keyword>